<feature type="domain" description="HTH araC/xylS-type" evidence="6">
    <location>
        <begin position="457"/>
        <end position="565"/>
    </location>
</feature>
<dbReference type="Proteomes" id="UP000198931">
    <property type="component" value="Unassembled WGS sequence"/>
</dbReference>
<evidence type="ECO:0000256" key="2">
    <source>
        <dbReference type="ARBA" id="ARBA00023125"/>
    </source>
</evidence>
<dbReference type="STRING" id="1125876.SAMN05443292_0766"/>
<accession>A0A1I3DXY0</accession>
<dbReference type="OrthoDB" id="5295174at2"/>
<keyword evidence="4" id="KW-0802">TPR repeat</keyword>
<dbReference type="PROSITE" id="PS01124">
    <property type="entry name" value="HTH_ARAC_FAMILY_2"/>
    <property type="match status" value="1"/>
</dbReference>
<evidence type="ECO:0000313" key="7">
    <source>
        <dbReference type="EMBL" id="SFH91590.1"/>
    </source>
</evidence>
<evidence type="ECO:0000313" key="8">
    <source>
        <dbReference type="Proteomes" id="UP000198931"/>
    </source>
</evidence>
<dbReference type="GO" id="GO:0043565">
    <property type="term" value="F:sequence-specific DNA binding"/>
    <property type="evidence" value="ECO:0007669"/>
    <property type="project" value="InterPro"/>
</dbReference>
<dbReference type="InterPro" id="IPR018060">
    <property type="entry name" value="HTH_AraC"/>
</dbReference>
<evidence type="ECO:0000256" key="3">
    <source>
        <dbReference type="ARBA" id="ARBA00023163"/>
    </source>
</evidence>
<dbReference type="GO" id="GO:0003700">
    <property type="term" value="F:DNA-binding transcription factor activity"/>
    <property type="evidence" value="ECO:0007669"/>
    <property type="project" value="InterPro"/>
</dbReference>
<dbReference type="EMBL" id="FOQT01000001">
    <property type="protein sequence ID" value="SFH91590.1"/>
    <property type="molecule type" value="Genomic_DNA"/>
</dbReference>
<dbReference type="InterPro" id="IPR019734">
    <property type="entry name" value="TPR_rpt"/>
</dbReference>
<evidence type="ECO:0000256" key="1">
    <source>
        <dbReference type="ARBA" id="ARBA00023015"/>
    </source>
</evidence>
<keyword evidence="3" id="KW-0804">Transcription</keyword>
<dbReference type="SMART" id="SM00028">
    <property type="entry name" value="TPR"/>
    <property type="match status" value="4"/>
</dbReference>
<keyword evidence="2 7" id="KW-0238">DNA-binding</keyword>
<reference evidence="7 8" key="1">
    <citation type="submission" date="2016-10" db="EMBL/GenBank/DDBJ databases">
        <authorList>
            <person name="de Groot N.N."/>
        </authorList>
    </citation>
    <scope>NUCLEOTIDE SEQUENCE [LARGE SCALE GENOMIC DNA]</scope>
    <source>
        <strain evidence="7 8">DSM 26000</strain>
    </source>
</reference>
<organism evidence="7 8">
    <name type="scientific">Halpernia frigidisoli</name>
    <dbReference type="NCBI Taxonomy" id="1125876"/>
    <lineage>
        <taxon>Bacteria</taxon>
        <taxon>Pseudomonadati</taxon>
        <taxon>Bacteroidota</taxon>
        <taxon>Flavobacteriia</taxon>
        <taxon>Flavobacteriales</taxon>
        <taxon>Weeksellaceae</taxon>
        <taxon>Chryseobacterium group</taxon>
        <taxon>Halpernia</taxon>
    </lineage>
</organism>
<evidence type="ECO:0000256" key="5">
    <source>
        <dbReference type="SAM" id="Phobius"/>
    </source>
</evidence>
<dbReference type="Gene3D" id="1.10.10.60">
    <property type="entry name" value="Homeodomain-like"/>
    <property type="match status" value="2"/>
</dbReference>
<keyword evidence="5" id="KW-1133">Transmembrane helix</keyword>
<feature type="transmembrane region" description="Helical" evidence="5">
    <location>
        <begin position="381"/>
        <end position="402"/>
    </location>
</feature>
<evidence type="ECO:0000259" key="6">
    <source>
        <dbReference type="PROSITE" id="PS01124"/>
    </source>
</evidence>
<keyword evidence="5" id="KW-0812">Transmembrane</keyword>
<proteinExistence type="predicted"/>
<dbReference type="SUPFAM" id="SSF46689">
    <property type="entry name" value="Homeodomain-like"/>
    <property type="match status" value="1"/>
</dbReference>
<dbReference type="AlphaFoldDB" id="A0A1I3DXY0"/>
<dbReference type="Gene3D" id="1.25.40.10">
    <property type="entry name" value="Tetratricopeptide repeat domain"/>
    <property type="match status" value="2"/>
</dbReference>
<keyword evidence="5" id="KW-0472">Membrane</keyword>
<dbReference type="InterPro" id="IPR011990">
    <property type="entry name" value="TPR-like_helical_dom_sf"/>
</dbReference>
<feature type="repeat" description="TPR" evidence="4">
    <location>
        <begin position="106"/>
        <end position="139"/>
    </location>
</feature>
<dbReference type="PANTHER" id="PTHR43280">
    <property type="entry name" value="ARAC-FAMILY TRANSCRIPTIONAL REGULATOR"/>
    <property type="match status" value="1"/>
</dbReference>
<name>A0A1I3DXY0_9FLAO</name>
<dbReference type="InterPro" id="IPR009057">
    <property type="entry name" value="Homeodomain-like_sf"/>
</dbReference>
<dbReference type="PANTHER" id="PTHR43280:SF29">
    <property type="entry name" value="ARAC-FAMILY TRANSCRIPTIONAL REGULATOR"/>
    <property type="match status" value="1"/>
</dbReference>
<sequence>MIKTKILFFVLIFFNIFLSISAQKSKPTDLTYKQIEEKIDLLHKDSTKMWKMINLYIQKSKQERNFETLIYAYRYSTLYSTFPRNIAFADSALSIAKKSNNPEFLSSAYVNRGKTWLDEKKYQKSLDDFLSAITYSNKTGDDYTTYKTKYYIAQNKIYLGLYDEAQEELRQCIEYFKKNIKTTGLGKDNEMYYLYSLMSSIDTNSKLLKQKENKPLLDEAFDYITVNNLSEYLPYFITSQGVDSYNNKNYNLAILKLKQALSLFKDNSFHYTANFYLGMSYWQEGRKDEAVLYFKLIDADYSKSGKLDPHFRPTYEYLIKYFQNSGNKTLQLQYVKKLMELDRNYEKNFKYLYTTINKEYDTKKLQQEKDRLESSLQRQRVFYFILIMLIISAAGFLIYRFLKLQRKYREQFENIIHADETKDSITYQLQTVQSPKNSETEEIYYDNIPGINPQIVEQIVKELEKFEREKRYLDPQISQKSLSEDFGTNSSYLSKIINTYKDKNFNHYVNDLRIDHTLNLLKTKRKYLNKDVKELATISGFNSTDSFSKNFQRKFDMKPSQFIKMMKEEARISAQ</sequence>
<evidence type="ECO:0000256" key="4">
    <source>
        <dbReference type="PROSITE-ProRule" id="PRU00339"/>
    </source>
</evidence>
<dbReference type="SUPFAM" id="SSF48452">
    <property type="entry name" value="TPR-like"/>
    <property type="match status" value="1"/>
</dbReference>
<keyword evidence="8" id="KW-1185">Reference proteome</keyword>
<dbReference type="PROSITE" id="PS50005">
    <property type="entry name" value="TPR"/>
    <property type="match status" value="1"/>
</dbReference>
<dbReference type="Pfam" id="PF12833">
    <property type="entry name" value="HTH_18"/>
    <property type="match status" value="1"/>
</dbReference>
<dbReference type="SMART" id="SM00342">
    <property type="entry name" value="HTH_ARAC"/>
    <property type="match status" value="1"/>
</dbReference>
<protein>
    <submittedName>
        <fullName evidence="7">AraC-type DNA-binding protein</fullName>
    </submittedName>
</protein>
<keyword evidence="1" id="KW-0805">Transcription regulation</keyword>
<gene>
    <name evidence="7" type="ORF">SAMN05443292_0766</name>
</gene>